<dbReference type="OrthoDB" id="118550at2759"/>
<gene>
    <name evidence="2" type="ORF">C3L33_00499</name>
</gene>
<evidence type="ECO:0000313" key="2">
    <source>
        <dbReference type="EMBL" id="KAE9467595.1"/>
    </source>
</evidence>
<feature type="domain" description="SMARCC C-terminal" evidence="1">
    <location>
        <begin position="7"/>
        <end position="76"/>
    </location>
</feature>
<feature type="non-terminal residue" evidence="2">
    <location>
        <position position="1"/>
    </location>
</feature>
<proteinExistence type="predicted"/>
<evidence type="ECO:0000259" key="1">
    <source>
        <dbReference type="Pfam" id="PF16495"/>
    </source>
</evidence>
<dbReference type="Pfam" id="PF16495">
    <property type="entry name" value="SWIRM-assoc_1"/>
    <property type="match status" value="1"/>
</dbReference>
<dbReference type="InterPro" id="IPR032451">
    <property type="entry name" value="SMARCC_C"/>
</dbReference>
<keyword evidence="3" id="KW-1185">Reference proteome</keyword>
<organism evidence="2 3">
    <name type="scientific">Rhododendron williamsianum</name>
    <dbReference type="NCBI Taxonomy" id="262921"/>
    <lineage>
        <taxon>Eukaryota</taxon>
        <taxon>Viridiplantae</taxon>
        <taxon>Streptophyta</taxon>
        <taxon>Embryophyta</taxon>
        <taxon>Tracheophyta</taxon>
        <taxon>Spermatophyta</taxon>
        <taxon>Magnoliopsida</taxon>
        <taxon>eudicotyledons</taxon>
        <taxon>Gunneridae</taxon>
        <taxon>Pentapetalae</taxon>
        <taxon>asterids</taxon>
        <taxon>Ericales</taxon>
        <taxon>Ericaceae</taxon>
        <taxon>Ericoideae</taxon>
        <taxon>Rhodoreae</taxon>
        <taxon>Rhododendron</taxon>
    </lineage>
</organism>
<name>A0A6A4MAS0_9ERIC</name>
<dbReference type="AlphaFoldDB" id="A0A6A4MAS0"/>
<accession>A0A6A4MAS0</accession>
<comment type="caution">
    <text evidence="2">The sequence shown here is derived from an EMBL/GenBank/DDBJ whole genome shotgun (WGS) entry which is preliminary data.</text>
</comment>
<dbReference type="Proteomes" id="UP000428333">
    <property type="component" value="Linkage Group LG01"/>
</dbReference>
<dbReference type="EMBL" id="QEFC01000020">
    <property type="protein sequence ID" value="KAE9467595.1"/>
    <property type="molecule type" value="Genomic_DNA"/>
</dbReference>
<reference evidence="2 3" key="1">
    <citation type="journal article" date="2019" name="Genome Biol. Evol.">
        <title>The Rhododendron genome and chromosomal organization provide insight into shared whole-genome duplications across the heath family (Ericaceae).</title>
        <authorList>
            <person name="Soza V.L."/>
            <person name="Lindsley D."/>
            <person name="Waalkes A."/>
            <person name="Ramage E."/>
            <person name="Patwardhan R.P."/>
            <person name="Burton J.N."/>
            <person name="Adey A."/>
            <person name="Kumar A."/>
            <person name="Qiu R."/>
            <person name="Shendure J."/>
            <person name="Hall B."/>
        </authorList>
    </citation>
    <scope>NUCLEOTIDE SEQUENCE [LARGE SCALE GENOMIC DNA]</scope>
    <source>
        <strain evidence="2">RSF 1966-606</strain>
    </source>
</reference>
<protein>
    <recommendedName>
        <fullName evidence="1">SMARCC C-terminal domain-containing protein</fullName>
    </recommendedName>
</protein>
<evidence type="ECO:0000313" key="3">
    <source>
        <dbReference type="Proteomes" id="UP000428333"/>
    </source>
</evidence>
<sequence>MRAAIATALGGGAARAKLLADQEDREIQCLMKKLQRKIKHFDELKLIIEKEHTQLDDLKESLIAEQMNVLQSVLGYLKSYFCKTSVG</sequence>